<organism evidence="1 2">
    <name type="scientific">Miscanthus lutarioriparius</name>
    <dbReference type="NCBI Taxonomy" id="422564"/>
    <lineage>
        <taxon>Eukaryota</taxon>
        <taxon>Viridiplantae</taxon>
        <taxon>Streptophyta</taxon>
        <taxon>Embryophyta</taxon>
        <taxon>Tracheophyta</taxon>
        <taxon>Spermatophyta</taxon>
        <taxon>Magnoliopsida</taxon>
        <taxon>Liliopsida</taxon>
        <taxon>Poales</taxon>
        <taxon>Poaceae</taxon>
        <taxon>PACMAD clade</taxon>
        <taxon>Panicoideae</taxon>
        <taxon>Andropogonodae</taxon>
        <taxon>Andropogoneae</taxon>
        <taxon>Saccharinae</taxon>
        <taxon>Miscanthus</taxon>
    </lineage>
</organism>
<proteinExistence type="predicted"/>
<dbReference type="Proteomes" id="UP000604825">
    <property type="component" value="Unassembled WGS sequence"/>
</dbReference>
<sequence>MDDGDGENGPRKRCRIAAASTVDNGQTGDNTGHYIINADEIDDNGNCTGEDLVYYYSDDDAETEVDDANAVEPAEERYIVLSQDDIGGCYGPTIGRYPAPAKARENNFRGQ</sequence>
<gene>
    <name evidence="1" type="ORF">NCGR_LOCUS39403</name>
</gene>
<evidence type="ECO:0000313" key="2">
    <source>
        <dbReference type="Proteomes" id="UP000604825"/>
    </source>
</evidence>
<dbReference type="EMBL" id="CAJGYO010000010">
    <property type="protein sequence ID" value="CAD6255876.1"/>
    <property type="molecule type" value="Genomic_DNA"/>
</dbReference>
<protein>
    <submittedName>
        <fullName evidence="1">Uncharacterized protein</fullName>
    </submittedName>
</protein>
<keyword evidence="2" id="KW-1185">Reference proteome</keyword>
<name>A0A811QJ01_9POAL</name>
<dbReference type="AlphaFoldDB" id="A0A811QJ01"/>
<comment type="caution">
    <text evidence="1">The sequence shown here is derived from an EMBL/GenBank/DDBJ whole genome shotgun (WGS) entry which is preliminary data.</text>
</comment>
<evidence type="ECO:0000313" key="1">
    <source>
        <dbReference type="EMBL" id="CAD6255876.1"/>
    </source>
</evidence>
<accession>A0A811QJ01</accession>
<reference evidence="1" key="1">
    <citation type="submission" date="2020-10" db="EMBL/GenBank/DDBJ databases">
        <authorList>
            <person name="Han B."/>
            <person name="Lu T."/>
            <person name="Zhao Q."/>
            <person name="Huang X."/>
            <person name="Zhao Y."/>
        </authorList>
    </citation>
    <scope>NUCLEOTIDE SEQUENCE</scope>
</reference>